<gene>
    <name evidence="3" type="ORF">RFI_16190</name>
</gene>
<evidence type="ECO:0000313" key="3">
    <source>
        <dbReference type="EMBL" id="ETO21014.1"/>
    </source>
</evidence>
<dbReference type="AlphaFoldDB" id="X6N5J4"/>
<keyword evidence="1" id="KW-1133">Transmembrane helix</keyword>
<sequence>MTGVSAMSSSGGKRGFAALTELHSKLSMYPRYPNNDELLSSSINCQVTYFKMYKQQQTSLCLFIANVSTAQMANVTISINLSSATSNLQVGFDVSNSIPKPKLMNARTAVIDSIASNQTIGQFISIGNIYVYNILQNVEQRELHNLKKKKVTTNPLAVQVPVSINVTIAYQVGVTKEQLTATVTIAGRDLLRSCAMDTATFGKNWPTMKNETKVVVTPSTCPSLPDYLVRIKQLQLSHIQTINLECIAAAQLPSIDATNTLPVLVHCKVMSITILPLFPEFYLVAIYNNANVFVFLYFLCCAEGTKRFYMFGEEYESLCCKSTWSRTPATFVIDKGREQLTMNGLKKFCLCQSEYMFVHFKNLIFTYQFLLFDTHFFFWFTFQHKITLNAVLLAKQKC</sequence>
<keyword evidence="1" id="KW-0812">Transmembrane</keyword>
<proteinExistence type="predicted"/>
<accession>X6N5J4</accession>
<reference evidence="3 4" key="1">
    <citation type="journal article" date="2013" name="Curr. Biol.">
        <title>The Genome of the Foraminiferan Reticulomyxa filosa.</title>
        <authorList>
            <person name="Glockner G."/>
            <person name="Hulsmann N."/>
            <person name="Schleicher M."/>
            <person name="Noegel A.A."/>
            <person name="Eichinger L."/>
            <person name="Gallinger C."/>
            <person name="Pawlowski J."/>
            <person name="Sierra R."/>
            <person name="Euteneuer U."/>
            <person name="Pillet L."/>
            <person name="Moustafa A."/>
            <person name="Platzer M."/>
            <person name="Groth M."/>
            <person name="Szafranski K."/>
            <person name="Schliwa M."/>
        </authorList>
    </citation>
    <scope>NUCLEOTIDE SEQUENCE [LARGE SCALE GENOMIC DNA]</scope>
</reference>
<name>X6N5J4_RETFI</name>
<dbReference type="InterPro" id="IPR028269">
    <property type="entry name" value="AP4E1_C"/>
</dbReference>
<feature type="domain" description="AP-4 complex subunit epsilon-1 C-terminal" evidence="2">
    <location>
        <begin position="196"/>
        <end position="269"/>
    </location>
</feature>
<evidence type="ECO:0000313" key="4">
    <source>
        <dbReference type="Proteomes" id="UP000023152"/>
    </source>
</evidence>
<dbReference type="EMBL" id="ASPP01012018">
    <property type="protein sequence ID" value="ETO21014.1"/>
    <property type="molecule type" value="Genomic_DNA"/>
</dbReference>
<organism evidence="3 4">
    <name type="scientific">Reticulomyxa filosa</name>
    <dbReference type="NCBI Taxonomy" id="46433"/>
    <lineage>
        <taxon>Eukaryota</taxon>
        <taxon>Sar</taxon>
        <taxon>Rhizaria</taxon>
        <taxon>Retaria</taxon>
        <taxon>Foraminifera</taxon>
        <taxon>Monothalamids</taxon>
        <taxon>Reticulomyxidae</taxon>
        <taxon>Reticulomyxa</taxon>
    </lineage>
</organism>
<evidence type="ECO:0000259" key="2">
    <source>
        <dbReference type="Pfam" id="PF14807"/>
    </source>
</evidence>
<evidence type="ECO:0000256" key="1">
    <source>
        <dbReference type="SAM" id="Phobius"/>
    </source>
</evidence>
<keyword evidence="4" id="KW-1185">Reference proteome</keyword>
<feature type="transmembrane region" description="Helical" evidence="1">
    <location>
        <begin position="281"/>
        <end position="300"/>
    </location>
</feature>
<comment type="caution">
    <text evidence="3">The sequence shown here is derived from an EMBL/GenBank/DDBJ whole genome shotgun (WGS) entry which is preliminary data.</text>
</comment>
<protein>
    <recommendedName>
        <fullName evidence="2">AP-4 complex subunit epsilon-1 C-terminal domain-containing protein</fullName>
    </recommendedName>
</protein>
<keyword evidence="1" id="KW-0472">Membrane</keyword>
<dbReference type="Pfam" id="PF14807">
    <property type="entry name" value="AP4E_app_platf"/>
    <property type="match status" value="1"/>
</dbReference>
<dbReference type="Proteomes" id="UP000023152">
    <property type="component" value="Unassembled WGS sequence"/>
</dbReference>